<dbReference type="InterPro" id="IPR001647">
    <property type="entry name" value="HTH_TetR"/>
</dbReference>
<dbReference type="Pfam" id="PF00440">
    <property type="entry name" value="TetR_N"/>
    <property type="match status" value="1"/>
</dbReference>
<dbReference type="RefSeq" id="WP_138635981.1">
    <property type="nucleotide sequence ID" value="NZ_VCKZ01000048.1"/>
</dbReference>
<dbReference type="GO" id="GO:0000976">
    <property type="term" value="F:transcription cis-regulatory region binding"/>
    <property type="evidence" value="ECO:0007669"/>
    <property type="project" value="TreeGrafter"/>
</dbReference>
<comment type="caution">
    <text evidence="6">The sequence shown here is derived from an EMBL/GenBank/DDBJ whole genome shotgun (WGS) entry which is preliminary data.</text>
</comment>
<keyword evidence="3" id="KW-0804">Transcription</keyword>
<accession>A0A5S4H7B1</accession>
<evidence type="ECO:0000256" key="3">
    <source>
        <dbReference type="ARBA" id="ARBA00023163"/>
    </source>
</evidence>
<dbReference type="PANTHER" id="PTHR30055:SF234">
    <property type="entry name" value="HTH-TYPE TRANSCRIPTIONAL REGULATOR BETI"/>
    <property type="match status" value="1"/>
</dbReference>
<dbReference type="Proteomes" id="UP000305238">
    <property type="component" value="Unassembled WGS sequence"/>
</dbReference>
<proteinExistence type="predicted"/>
<dbReference type="AlphaFoldDB" id="A0A5S4H7B1"/>
<dbReference type="PANTHER" id="PTHR30055">
    <property type="entry name" value="HTH-TYPE TRANSCRIPTIONAL REGULATOR RUTR"/>
    <property type="match status" value="1"/>
</dbReference>
<dbReference type="SUPFAM" id="SSF46689">
    <property type="entry name" value="Homeodomain-like"/>
    <property type="match status" value="1"/>
</dbReference>
<dbReference type="InterPro" id="IPR009057">
    <property type="entry name" value="Homeodomain-like_sf"/>
</dbReference>
<organism evidence="6 7">
    <name type="scientific">Actinomadura geliboluensis</name>
    <dbReference type="NCBI Taxonomy" id="882440"/>
    <lineage>
        <taxon>Bacteria</taxon>
        <taxon>Bacillati</taxon>
        <taxon>Actinomycetota</taxon>
        <taxon>Actinomycetes</taxon>
        <taxon>Streptosporangiales</taxon>
        <taxon>Thermomonosporaceae</taxon>
        <taxon>Actinomadura</taxon>
    </lineage>
</organism>
<evidence type="ECO:0000256" key="2">
    <source>
        <dbReference type="ARBA" id="ARBA00023125"/>
    </source>
</evidence>
<feature type="DNA-binding region" description="H-T-H motif" evidence="4">
    <location>
        <begin position="29"/>
        <end position="48"/>
    </location>
</feature>
<keyword evidence="2 4" id="KW-0238">DNA-binding</keyword>
<dbReference type="PROSITE" id="PS50977">
    <property type="entry name" value="HTH_TETR_2"/>
    <property type="match status" value="1"/>
</dbReference>
<evidence type="ECO:0000313" key="6">
    <source>
        <dbReference type="EMBL" id="TMR40621.1"/>
    </source>
</evidence>
<sequence length="207" mass="23598">MDKSSSSEADRIIDKATLLYAELGFDGTTTDMIAESARVDKAALRRLFPSSGALYRAVLNREMEAQEAAAAEPMATLAPTRQALERLVDSYLDFNIKRPELMKLLQHRRTGDAADAADIEYQNLTPWLTWMTDKLHDAVPEPDYLEYLLWTIQWTIAGFFSHGVVYSDPLHQRPRGEPIPTAEVEEFREYLHYLMSRLFELPEDGVS</sequence>
<dbReference type="InterPro" id="IPR050109">
    <property type="entry name" value="HTH-type_TetR-like_transc_reg"/>
</dbReference>
<evidence type="ECO:0000313" key="7">
    <source>
        <dbReference type="Proteomes" id="UP000305238"/>
    </source>
</evidence>
<evidence type="ECO:0000256" key="1">
    <source>
        <dbReference type="ARBA" id="ARBA00023015"/>
    </source>
</evidence>
<keyword evidence="7" id="KW-1185">Reference proteome</keyword>
<dbReference type="Gene3D" id="1.10.357.10">
    <property type="entry name" value="Tetracycline Repressor, domain 2"/>
    <property type="match status" value="1"/>
</dbReference>
<reference evidence="6 7" key="1">
    <citation type="submission" date="2019-05" db="EMBL/GenBank/DDBJ databases">
        <title>Draft genome sequence of Actinomadura geliboluensis A8036.</title>
        <authorList>
            <person name="Saricaoglu S."/>
            <person name="Isik K."/>
        </authorList>
    </citation>
    <scope>NUCLEOTIDE SEQUENCE [LARGE SCALE GENOMIC DNA]</scope>
    <source>
        <strain evidence="6 7">A8036</strain>
    </source>
</reference>
<dbReference type="GO" id="GO:0003700">
    <property type="term" value="F:DNA-binding transcription factor activity"/>
    <property type="evidence" value="ECO:0007669"/>
    <property type="project" value="TreeGrafter"/>
</dbReference>
<name>A0A5S4H7B1_9ACTN</name>
<keyword evidence="1" id="KW-0805">Transcription regulation</keyword>
<protein>
    <submittedName>
        <fullName evidence="6">TetR/AcrR family transcriptional regulator</fullName>
    </submittedName>
</protein>
<dbReference type="OrthoDB" id="3478940at2"/>
<feature type="domain" description="HTH tetR-type" evidence="5">
    <location>
        <begin position="6"/>
        <end position="66"/>
    </location>
</feature>
<dbReference type="EMBL" id="VCKZ01000048">
    <property type="protein sequence ID" value="TMR40621.1"/>
    <property type="molecule type" value="Genomic_DNA"/>
</dbReference>
<evidence type="ECO:0000259" key="5">
    <source>
        <dbReference type="PROSITE" id="PS50977"/>
    </source>
</evidence>
<gene>
    <name evidence="6" type="ORF">ETD96_09700</name>
</gene>
<evidence type="ECO:0000256" key="4">
    <source>
        <dbReference type="PROSITE-ProRule" id="PRU00335"/>
    </source>
</evidence>